<protein>
    <submittedName>
        <fullName evidence="2">Uncharacterized protein</fullName>
    </submittedName>
</protein>
<name>L9L1X0_TUPCH</name>
<keyword evidence="3" id="KW-1185">Reference proteome</keyword>
<evidence type="ECO:0000313" key="2">
    <source>
        <dbReference type="EMBL" id="ELW68759.1"/>
    </source>
</evidence>
<organism evidence="2 3">
    <name type="scientific">Tupaia chinensis</name>
    <name type="common">Chinese tree shrew</name>
    <name type="synonym">Tupaia belangeri chinensis</name>
    <dbReference type="NCBI Taxonomy" id="246437"/>
    <lineage>
        <taxon>Eukaryota</taxon>
        <taxon>Metazoa</taxon>
        <taxon>Chordata</taxon>
        <taxon>Craniata</taxon>
        <taxon>Vertebrata</taxon>
        <taxon>Euteleostomi</taxon>
        <taxon>Mammalia</taxon>
        <taxon>Eutheria</taxon>
        <taxon>Euarchontoglires</taxon>
        <taxon>Scandentia</taxon>
        <taxon>Tupaiidae</taxon>
        <taxon>Tupaia</taxon>
    </lineage>
</organism>
<feature type="region of interest" description="Disordered" evidence="1">
    <location>
        <begin position="130"/>
        <end position="182"/>
    </location>
</feature>
<reference evidence="3" key="2">
    <citation type="journal article" date="2013" name="Nat. Commun.">
        <title>Genome of the Chinese tree shrew.</title>
        <authorList>
            <person name="Fan Y."/>
            <person name="Huang Z.Y."/>
            <person name="Cao C.C."/>
            <person name="Chen C.S."/>
            <person name="Chen Y.X."/>
            <person name="Fan D.D."/>
            <person name="He J."/>
            <person name="Hou H.L."/>
            <person name="Hu L."/>
            <person name="Hu X.T."/>
            <person name="Jiang X.T."/>
            <person name="Lai R."/>
            <person name="Lang Y.S."/>
            <person name="Liang B."/>
            <person name="Liao S.G."/>
            <person name="Mu D."/>
            <person name="Ma Y.Y."/>
            <person name="Niu Y.Y."/>
            <person name="Sun X.Q."/>
            <person name="Xia J.Q."/>
            <person name="Xiao J."/>
            <person name="Xiong Z.Q."/>
            <person name="Xu L."/>
            <person name="Yang L."/>
            <person name="Zhang Y."/>
            <person name="Zhao W."/>
            <person name="Zhao X.D."/>
            <person name="Zheng Y.T."/>
            <person name="Zhou J.M."/>
            <person name="Zhu Y.B."/>
            <person name="Zhang G.J."/>
            <person name="Wang J."/>
            <person name="Yao Y.G."/>
        </authorList>
    </citation>
    <scope>NUCLEOTIDE SEQUENCE [LARGE SCALE GENOMIC DNA]</scope>
</reference>
<proteinExistence type="predicted"/>
<feature type="region of interest" description="Disordered" evidence="1">
    <location>
        <begin position="66"/>
        <end position="95"/>
    </location>
</feature>
<evidence type="ECO:0000256" key="1">
    <source>
        <dbReference type="SAM" id="MobiDB-lite"/>
    </source>
</evidence>
<dbReference type="AlphaFoldDB" id="L9L1X0"/>
<feature type="compositionally biased region" description="Low complexity" evidence="1">
    <location>
        <begin position="86"/>
        <end position="95"/>
    </location>
</feature>
<evidence type="ECO:0000313" key="3">
    <source>
        <dbReference type="Proteomes" id="UP000011518"/>
    </source>
</evidence>
<reference evidence="3" key="1">
    <citation type="submission" date="2012-07" db="EMBL/GenBank/DDBJ databases">
        <title>Genome of the Chinese tree shrew, a rising model animal genetically related to primates.</title>
        <authorList>
            <person name="Zhang G."/>
            <person name="Fan Y."/>
            <person name="Yao Y."/>
            <person name="Huang Z."/>
        </authorList>
    </citation>
    <scope>NUCLEOTIDE SEQUENCE [LARGE SCALE GENOMIC DNA]</scope>
</reference>
<dbReference type="Proteomes" id="UP000011518">
    <property type="component" value="Unassembled WGS sequence"/>
</dbReference>
<sequence>MPAVQLWANLWRVGFELDSDEIGVLGPSQLFTCSLTSSAQGVNQCGATATRQVTLCKPPQLCGPQPTHLSDDGSHGLGLKSEEVPSGSTSCGSSLSADWGTGETMRCIPRALRLTQCRCVKRKAMKRGLDTPGCQGGSLAESKPKPALTAHSTLQAGTRHRSQSPGPGAPAQARGLSSAAEQASALSLPPGAVWDISGDLCSHRDPGQNRHLVQTTLPTIWLFGTRITMV</sequence>
<dbReference type="InParanoid" id="L9L1X0"/>
<dbReference type="EMBL" id="KB320558">
    <property type="protein sequence ID" value="ELW68759.1"/>
    <property type="molecule type" value="Genomic_DNA"/>
</dbReference>
<gene>
    <name evidence="2" type="ORF">TREES_T100011695</name>
</gene>
<accession>L9L1X0</accession>